<sequence length="100" mass="11477">MARSIMVDPAKLEEASNKIDSQSAEYEKLYKALFNEVDGMQAAWQGQDNVAYTTQIKGFMDDFQKMTQLMRQYSEFLKMSAKTYRNTQSDVVSAAKRLTN</sequence>
<protein>
    <recommendedName>
        <fullName evidence="1">ESAT-6-like protein</fullName>
    </recommendedName>
</protein>
<evidence type="ECO:0000313" key="3">
    <source>
        <dbReference type="Proteomes" id="UP000637074"/>
    </source>
</evidence>
<organism evidence="2 3">
    <name type="scientific">Neobacillus kokaensis</name>
    <dbReference type="NCBI Taxonomy" id="2759023"/>
    <lineage>
        <taxon>Bacteria</taxon>
        <taxon>Bacillati</taxon>
        <taxon>Bacillota</taxon>
        <taxon>Bacilli</taxon>
        <taxon>Bacillales</taxon>
        <taxon>Bacillaceae</taxon>
        <taxon>Neobacillus</taxon>
    </lineage>
</organism>
<accession>A0ABQ3N890</accession>
<proteinExistence type="inferred from homology"/>
<dbReference type="Pfam" id="PF06013">
    <property type="entry name" value="WXG100"/>
    <property type="match status" value="1"/>
</dbReference>
<dbReference type="NCBIfam" id="TIGR03930">
    <property type="entry name" value="WXG100_ESAT6"/>
    <property type="match status" value="1"/>
</dbReference>
<dbReference type="Gene3D" id="1.10.287.1060">
    <property type="entry name" value="ESAT-6-like"/>
    <property type="match status" value="1"/>
</dbReference>
<dbReference type="SUPFAM" id="SSF140453">
    <property type="entry name" value="EsxAB dimer-like"/>
    <property type="match status" value="1"/>
</dbReference>
<keyword evidence="3" id="KW-1185">Reference proteome</keyword>
<dbReference type="Proteomes" id="UP000637074">
    <property type="component" value="Unassembled WGS sequence"/>
</dbReference>
<dbReference type="InterPro" id="IPR036689">
    <property type="entry name" value="ESAT-6-like_sf"/>
</dbReference>
<dbReference type="InterPro" id="IPR010310">
    <property type="entry name" value="T7SS_ESAT-6-like"/>
</dbReference>
<gene>
    <name evidence="2" type="ORF">AM1BK_22830</name>
</gene>
<evidence type="ECO:0000313" key="2">
    <source>
        <dbReference type="EMBL" id="GHH98740.1"/>
    </source>
</evidence>
<name>A0ABQ3N890_9BACI</name>
<evidence type="ECO:0000256" key="1">
    <source>
        <dbReference type="RuleBase" id="RU362001"/>
    </source>
</evidence>
<comment type="caution">
    <text evidence="2">The sequence shown here is derived from an EMBL/GenBank/DDBJ whole genome shotgun (WGS) entry which is preliminary data.</text>
</comment>
<dbReference type="EMBL" id="BNDS01000008">
    <property type="protein sequence ID" value="GHH98740.1"/>
    <property type="molecule type" value="Genomic_DNA"/>
</dbReference>
<comment type="similarity">
    <text evidence="1">Belongs to the WXG100 family.</text>
</comment>
<reference evidence="2 3" key="1">
    <citation type="journal article" date="2022" name="Int. J. Syst. Evol. Microbiol.">
        <title>Neobacillus kokaensis sp. nov., isolated from soil.</title>
        <authorList>
            <person name="Yuki K."/>
            <person name="Matsubara H."/>
            <person name="Yamaguchi S."/>
        </authorList>
    </citation>
    <scope>NUCLEOTIDE SEQUENCE [LARGE SCALE GENOMIC DNA]</scope>
    <source>
        <strain evidence="2 3">LOB 377</strain>
    </source>
</reference>